<evidence type="ECO:0000256" key="3">
    <source>
        <dbReference type="ARBA" id="ARBA00022729"/>
    </source>
</evidence>
<dbReference type="GO" id="GO:0016020">
    <property type="term" value="C:membrane"/>
    <property type="evidence" value="ECO:0007669"/>
    <property type="project" value="UniProtKB-SubCell"/>
</dbReference>
<keyword evidence="5 7" id="KW-0472">Membrane</keyword>
<organism evidence="9 10">
    <name type="scientific">Bovine herpesvirus type 1.2 strain B589</name>
    <dbReference type="NCBI Taxonomy" id="1548190"/>
    <lineage>
        <taxon>Viruses</taxon>
        <taxon>Duplodnaviria</taxon>
        <taxon>Heunggongvirae</taxon>
        <taxon>Peploviricota</taxon>
        <taxon>Herviviricetes</taxon>
        <taxon>Herpesvirales</taxon>
        <taxon>Orthoherpesviridae</taxon>
        <taxon>Alphaherpesvirinae</taxon>
        <taxon>Varicellovirus</taxon>
        <taxon>Varicellovirus bovinealpha1</taxon>
    </lineage>
</organism>
<evidence type="ECO:0000256" key="6">
    <source>
        <dbReference type="ARBA" id="ARBA00023180"/>
    </source>
</evidence>
<evidence type="ECO:0000256" key="7">
    <source>
        <dbReference type="SAM" id="Phobius"/>
    </source>
</evidence>
<keyword evidence="2 7" id="KW-0812">Transmembrane</keyword>
<dbReference type="Proteomes" id="UP000162114">
    <property type="component" value="Genome"/>
</dbReference>
<comment type="subcellular location">
    <subcellularLocation>
        <location evidence="1">Membrane</location>
        <topology evidence="1">Single-pass membrane protein</topology>
    </subcellularLocation>
</comment>
<evidence type="ECO:0000313" key="10">
    <source>
        <dbReference type="Proteomes" id="UP000162114"/>
    </source>
</evidence>
<protein>
    <submittedName>
        <fullName evidence="9">Envelope glycoprotein G</fullName>
    </submittedName>
</protein>
<keyword evidence="3" id="KW-0732">Signal</keyword>
<keyword evidence="9" id="KW-0946">Virion</keyword>
<reference evidence="9" key="1">
    <citation type="submission" date="2014-07" db="EMBL/GenBank/DDBJ databases">
        <title>Bovine herpesvirus type 1.2b (BoHV-1.2b): Four Complete Genome Sequences of BoHV-1.2b Genital and Respiratory Isolates and Comparative Analysis with BoHV-1.1.</title>
        <authorList>
            <person name="d'Offay J.M."/>
            <person name="Fulton R.W."/>
            <person name="Eberle R."/>
            <person name="Kirkland P.D."/>
        </authorList>
    </citation>
    <scope>NUCLEOTIDE SEQUENCE [LARGE SCALE GENOMIC DNA]</scope>
    <source>
        <strain evidence="9">B589</strain>
    </source>
</reference>
<accession>A0A089N6G7</accession>
<dbReference type="SUPFAM" id="SSF48726">
    <property type="entry name" value="Immunoglobulin"/>
    <property type="match status" value="1"/>
</dbReference>
<evidence type="ECO:0000313" key="9">
    <source>
        <dbReference type="EMBL" id="AIQ80718.1"/>
    </source>
</evidence>
<evidence type="ECO:0000256" key="2">
    <source>
        <dbReference type="ARBA" id="ARBA00022692"/>
    </source>
</evidence>
<evidence type="ECO:0000256" key="4">
    <source>
        <dbReference type="ARBA" id="ARBA00022989"/>
    </source>
</evidence>
<name>A0A089N6G7_BHV1</name>
<keyword evidence="4 7" id="KW-1133">Transmembrane helix</keyword>
<evidence type="ECO:0000256" key="5">
    <source>
        <dbReference type="ARBA" id="ARBA00023136"/>
    </source>
</evidence>
<dbReference type="EMBL" id="KM258881">
    <property type="protein sequence ID" value="AIQ80718.1"/>
    <property type="molecule type" value="Genomic_DNA"/>
</dbReference>
<dbReference type="InterPro" id="IPR036179">
    <property type="entry name" value="Ig-like_dom_sf"/>
</dbReference>
<feature type="domain" description="Herpesvirus glycoprotein D/GG/GX" evidence="8">
    <location>
        <begin position="64"/>
        <end position="183"/>
    </location>
</feature>
<dbReference type="Pfam" id="PF01537">
    <property type="entry name" value="Herpes_glycop_D"/>
    <property type="match status" value="1"/>
</dbReference>
<keyword evidence="9" id="KW-0261">Viral envelope protein</keyword>
<keyword evidence="6" id="KW-0325">Glycoprotein</keyword>
<sequence>MPAARTGTLAAVALILLCGAAVLGRPAPDDLCFADVRRTGMAPSRPLGPVLNLAASDLTSRVSVRAVDASRGCALALLDMAETVVPGGPRAADVVDVGWAYQDGDCMVPLAYRQYFNCTGGALPGQNVCAGLSETRIRGGFGTSDYALYGTSLVLRPGLYDRGTYIYFLGYGPDDIYVGSVTLMVGADIHKYPCGLDRGLGVALHHKSGPARPLTEDDATGDWACGCFPAVVEVDVVWGNVSAAELGLADPIDYADEEGEVEVLEDEAGSASGNLPQDDPDPDLADCRTVGLFSESDMFRTASGPESLLIGAVAKDVLTVPLNLPPGRSYEALRNASLECNSRPRETGDAAVVVMSLQEPARLERRPDARATDLEFGLFGLPDDPAVRRGILIGLAIALLVLLFSLVIVLVCACRLARAAKAARRARAATFAKSNPAYEPMLRV</sequence>
<dbReference type="GO" id="GO:0019031">
    <property type="term" value="C:viral envelope"/>
    <property type="evidence" value="ECO:0007669"/>
    <property type="project" value="UniProtKB-KW"/>
</dbReference>
<evidence type="ECO:0000256" key="1">
    <source>
        <dbReference type="ARBA" id="ARBA00004167"/>
    </source>
</evidence>
<feature type="transmembrane region" description="Helical" evidence="7">
    <location>
        <begin position="391"/>
        <end position="417"/>
    </location>
</feature>
<proteinExistence type="predicted"/>
<dbReference type="InterPro" id="IPR002896">
    <property type="entry name" value="Herpes_glycop_dom"/>
</dbReference>
<evidence type="ECO:0000259" key="8">
    <source>
        <dbReference type="Pfam" id="PF01537"/>
    </source>
</evidence>
<gene>
    <name evidence="9" type="primary">US4</name>
</gene>